<gene>
    <name evidence="2" type="ORF">CARN3_0720</name>
</gene>
<evidence type="ECO:0000256" key="1">
    <source>
        <dbReference type="SAM" id="MobiDB-lite"/>
    </source>
</evidence>
<protein>
    <submittedName>
        <fullName evidence="2">Uncharacterized protein</fullName>
    </submittedName>
</protein>
<reference evidence="2" key="1">
    <citation type="submission" date="2009-10" db="EMBL/GenBank/DDBJ databases">
        <title>Diversity of trophic interactions inside an arsenic-rich microbial ecosystem.</title>
        <authorList>
            <person name="Bertin P.N."/>
            <person name="Heinrich-Salmeron A."/>
            <person name="Pelletier E."/>
            <person name="Goulhen-Chollet F."/>
            <person name="Arsene-Ploetze F."/>
            <person name="Gallien S."/>
            <person name="Calteau A."/>
            <person name="Vallenet D."/>
            <person name="Casiot C."/>
            <person name="Chane-Woon-Ming B."/>
            <person name="Giloteaux L."/>
            <person name="Barakat M."/>
            <person name="Bonnefoy V."/>
            <person name="Bruneel O."/>
            <person name="Chandler M."/>
            <person name="Cleiss J."/>
            <person name="Duran R."/>
            <person name="Elbaz-Poulichet F."/>
            <person name="Fonknechten N."/>
            <person name="Lauga B."/>
            <person name="Mornico D."/>
            <person name="Ortet P."/>
            <person name="Schaeffer C."/>
            <person name="Siguier P."/>
            <person name="Alexander Thil Smith A."/>
            <person name="Van Dorsselaer A."/>
            <person name="Weissenbach J."/>
            <person name="Medigue C."/>
            <person name="Le Paslier D."/>
        </authorList>
    </citation>
    <scope>NUCLEOTIDE SEQUENCE</scope>
</reference>
<proteinExistence type="predicted"/>
<feature type="region of interest" description="Disordered" evidence="1">
    <location>
        <begin position="90"/>
        <end position="109"/>
    </location>
</feature>
<dbReference type="EMBL" id="CABN01000050">
    <property type="protein sequence ID" value="CBH99769.1"/>
    <property type="molecule type" value="Genomic_DNA"/>
</dbReference>
<sequence length="109" mass="12911">MFLDARAPDQPAKYSRSEVKKMIHDAKTSEDLSRLANYFDYQALEFQQKAEEQTKELQRLLALSYHARSYPTQVERTRDLLSRYRAKAHESSVRADAYRQRITAKDQRK</sequence>
<evidence type="ECO:0000313" key="2">
    <source>
        <dbReference type="EMBL" id="CBH99769.1"/>
    </source>
</evidence>
<dbReference type="AlphaFoldDB" id="E6PXW0"/>
<accession>E6PXW0</accession>
<comment type="caution">
    <text evidence="2">The sequence shown here is derived from an EMBL/GenBank/DDBJ whole genome shotgun (WGS) entry which is preliminary data.</text>
</comment>
<organism evidence="2">
    <name type="scientific">mine drainage metagenome</name>
    <dbReference type="NCBI Taxonomy" id="410659"/>
    <lineage>
        <taxon>unclassified sequences</taxon>
        <taxon>metagenomes</taxon>
        <taxon>ecological metagenomes</taxon>
    </lineage>
</organism>
<name>E6PXW0_9ZZZZ</name>